<proteinExistence type="predicted"/>
<protein>
    <recommendedName>
        <fullName evidence="1">DUF4394 domain-containing protein</fullName>
    </recommendedName>
</protein>
<evidence type="ECO:0000313" key="2">
    <source>
        <dbReference type="EMBL" id="KPV50557.1"/>
    </source>
</evidence>
<comment type="caution">
    <text evidence="2">The sequence shown here is derived from an EMBL/GenBank/DDBJ whole genome shotgun (WGS) entry which is preliminary data.</text>
</comment>
<sequence>MIAGMAAPARVARAASAGTSLFALTAGGELVALNASLPNKPSTPRAVAGVAAGDTLVALDARPQNGRLYALGYNSATATVTLYHLAPLTGTATAIGPSGAFVGANGSTPLPITGARFAIGFNPQADRLRVVSDTGFNFRMNPNTGA</sequence>
<dbReference type="AlphaFoldDB" id="A0A0N8PRQ2"/>
<gene>
    <name evidence="2" type="ORF">SE17_26220</name>
</gene>
<dbReference type="Proteomes" id="UP000050509">
    <property type="component" value="Unassembled WGS sequence"/>
</dbReference>
<dbReference type="Pfam" id="PF14339">
    <property type="entry name" value="DUF4394"/>
    <property type="match status" value="1"/>
</dbReference>
<dbReference type="EMBL" id="LJCR01001327">
    <property type="protein sequence ID" value="KPV50557.1"/>
    <property type="molecule type" value="Genomic_DNA"/>
</dbReference>
<accession>A0A0N8PRQ2</accession>
<feature type="non-terminal residue" evidence="2">
    <location>
        <position position="146"/>
    </location>
</feature>
<evidence type="ECO:0000313" key="3">
    <source>
        <dbReference type="Proteomes" id="UP000050509"/>
    </source>
</evidence>
<organism evidence="2 3">
    <name type="scientific">Kouleothrix aurantiaca</name>
    <dbReference type="NCBI Taxonomy" id="186479"/>
    <lineage>
        <taxon>Bacteria</taxon>
        <taxon>Bacillati</taxon>
        <taxon>Chloroflexota</taxon>
        <taxon>Chloroflexia</taxon>
        <taxon>Chloroflexales</taxon>
        <taxon>Roseiflexineae</taxon>
        <taxon>Roseiflexaceae</taxon>
        <taxon>Kouleothrix</taxon>
    </lineage>
</organism>
<evidence type="ECO:0000259" key="1">
    <source>
        <dbReference type="Pfam" id="PF14339"/>
    </source>
</evidence>
<dbReference type="InterPro" id="IPR025507">
    <property type="entry name" value="DUF4394"/>
</dbReference>
<name>A0A0N8PRQ2_9CHLR</name>
<keyword evidence="3" id="KW-1185">Reference proteome</keyword>
<reference evidence="2 3" key="1">
    <citation type="submission" date="2015-09" db="EMBL/GenBank/DDBJ databases">
        <title>Draft genome sequence of Kouleothrix aurantiaca JCM 19913.</title>
        <authorList>
            <person name="Hemp J."/>
        </authorList>
    </citation>
    <scope>NUCLEOTIDE SEQUENCE [LARGE SCALE GENOMIC DNA]</scope>
    <source>
        <strain evidence="2 3">COM-B</strain>
    </source>
</reference>
<feature type="domain" description="DUF4394" evidence="1">
    <location>
        <begin position="30"/>
        <end position="146"/>
    </location>
</feature>